<proteinExistence type="predicted"/>
<keyword evidence="2" id="KW-0489">Methyltransferase</keyword>
<evidence type="ECO:0000313" key="3">
    <source>
        <dbReference type="Proteomes" id="UP000515472"/>
    </source>
</evidence>
<accession>A0A6S6M0I0</accession>
<feature type="domain" description="Methyltransferase type 11" evidence="1">
    <location>
        <begin position="45"/>
        <end position="136"/>
    </location>
</feature>
<dbReference type="EMBL" id="AP023213">
    <property type="protein sequence ID" value="BCG46890.1"/>
    <property type="molecule type" value="Genomic_DNA"/>
</dbReference>
<organism evidence="2 3">
    <name type="scientific">Citrifermentans bremense</name>
    <dbReference type="NCBI Taxonomy" id="60035"/>
    <lineage>
        <taxon>Bacteria</taxon>
        <taxon>Pseudomonadati</taxon>
        <taxon>Thermodesulfobacteriota</taxon>
        <taxon>Desulfuromonadia</taxon>
        <taxon>Geobacterales</taxon>
        <taxon>Geobacteraceae</taxon>
        <taxon>Citrifermentans</taxon>
    </lineage>
</organism>
<keyword evidence="2" id="KW-0808">Transferase</keyword>
<protein>
    <submittedName>
        <fullName evidence="2">Methyltransferase type 11</fullName>
    </submittedName>
</protein>
<dbReference type="SUPFAM" id="SSF53335">
    <property type="entry name" value="S-adenosyl-L-methionine-dependent methyltransferases"/>
    <property type="match status" value="1"/>
</dbReference>
<keyword evidence="3" id="KW-1185">Reference proteome</keyword>
<dbReference type="Pfam" id="PF08241">
    <property type="entry name" value="Methyltransf_11"/>
    <property type="match status" value="1"/>
</dbReference>
<reference evidence="2 3" key="1">
    <citation type="submission" date="2020-06" db="EMBL/GenBank/DDBJ databases">
        <title>Interaction of electrochemicaly active bacteria, Geobacter bremensis R4 on different carbon anode.</title>
        <authorList>
            <person name="Meng L."/>
            <person name="Yoshida N."/>
        </authorList>
    </citation>
    <scope>NUCLEOTIDE SEQUENCE [LARGE SCALE GENOMIC DNA]</scope>
    <source>
        <strain evidence="2 3">R4</strain>
    </source>
</reference>
<evidence type="ECO:0000313" key="2">
    <source>
        <dbReference type="EMBL" id="BCG46890.1"/>
    </source>
</evidence>
<evidence type="ECO:0000259" key="1">
    <source>
        <dbReference type="Pfam" id="PF08241"/>
    </source>
</evidence>
<dbReference type="InterPro" id="IPR029063">
    <property type="entry name" value="SAM-dependent_MTases_sf"/>
</dbReference>
<sequence length="235" mass="25139">MMHDAAFDWKEIHDAVGQCLRPGGPLLTDRALEVCNLPAGSVVADIGCGAGGTLQHLERSRLFRLVGVDASLTLLAVAATRLETARLVYGRAEKLPFEKESIEALFCECVLSIVGDKLAALDEFARVVKDGGFLVLSDVFKKAGGGEAGGLLSRAELIDSLSRRGFTVLLWEVHDRLLKEFAVRMIFAGKSLPQLWGCGQEKKEVMNRGISYYLLVAGKGGASFDAAGNGTEGPS</sequence>
<dbReference type="KEGG" id="gbn:GEOBRER4_16400"/>
<name>A0A6S6M0I0_9BACT</name>
<dbReference type="GO" id="GO:0032259">
    <property type="term" value="P:methylation"/>
    <property type="evidence" value="ECO:0007669"/>
    <property type="project" value="UniProtKB-KW"/>
</dbReference>
<dbReference type="NCBIfam" id="NF045667">
    <property type="entry name" value="MTase_DVU1556"/>
    <property type="match status" value="1"/>
</dbReference>
<gene>
    <name evidence="2" type="ORF">GEOBRER4_n1705</name>
</gene>
<dbReference type="Proteomes" id="UP000515472">
    <property type="component" value="Chromosome"/>
</dbReference>
<dbReference type="AlphaFoldDB" id="A0A6S6M0I0"/>
<dbReference type="CDD" id="cd02440">
    <property type="entry name" value="AdoMet_MTases"/>
    <property type="match status" value="1"/>
</dbReference>
<dbReference type="Gene3D" id="3.40.50.150">
    <property type="entry name" value="Vaccinia Virus protein VP39"/>
    <property type="match status" value="1"/>
</dbReference>
<dbReference type="RefSeq" id="WP_226377927.1">
    <property type="nucleotide sequence ID" value="NZ_AP023213.1"/>
</dbReference>
<dbReference type="InterPro" id="IPR013216">
    <property type="entry name" value="Methyltransf_11"/>
</dbReference>
<dbReference type="GO" id="GO:0008757">
    <property type="term" value="F:S-adenosylmethionine-dependent methyltransferase activity"/>
    <property type="evidence" value="ECO:0007669"/>
    <property type="project" value="InterPro"/>
</dbReference>